<geneLocation type="plasmid" evidence="2">
    <name>pp97_b</name>
</geneLocation>
<keyword evidence="1" id="KW-0614">Plasmid</keyword>
<reference evidence="2" key="1">
    <citation type="submission" date="2016-07" db="EMBL/GenBank/DDBJ databases">
        <title>Phaeobacter portensis sp. nov., a tropodithietic acid producing bacterium isolated from a German harbor.</title>
        <authorList>
            <person name="Freese H.M."/>
            <person name="Bunk B."/>
            <person name="Breider S."/>
            <person name="Brinkhoff T."/>
        </authorList>
    </citation>
    <scope>NUCLEOTIDE SEQUENCE [LARGE SCALE GENOMIC DNA]</scope>
    <source>
        <strain evidence="2">P97</strain>
        <plasmid evidence="2">pp97_b</plasmid>
    </source>
</reference>
<sequence>MTLSGFIGAFDLGNHLAATGLDRQRDRQIGRHQGIVLKTQVAVFVGRRRPDDAVVEMLARKEKVRLAAEIDLFDDVLGCTGRDLAAIQIGIDKGADADLGQIAGATPRNQYIMTPI</sequence>
<proteinExistence type="predicted"/>
<dbReference type="Proteomes" id="UP000183859">
    <property type="component" value="Plasmid pP97_b"/>
</dbReference>
<keyword evidence="2" id="KW-1185">Reference proteome</keyword>
<gene>
    <name evidence="1" type="ORF">PhaeoP97_03780</name>
</gene>
<organism evidence="1 2">
    <name type="scientific">Phaeobacter porticola</name>
    <dbReference type="NCBI Taxonomy" id="1844006"/>
    <lineage>
        <taxon>Bacteria</taxon>
        <taxon>Pseudomonadati</taxon>
        <taxon>Pseudomonadota</taxon>
        <taxon>Alphaproteobacteria</taxon>
        <taxon>Rhodobacterales</taxon>
        <taxon>Roseobacteraceae</taxon>
        <taxon>Phaeobacter</taxon>
    </lineage>
</organism>
<evidence type="ECO:0000313" key="1">
    <source>
        <dbReference type="EMBL" id="APG49130.1"/>
    </source>
</evidence>
<accession>A0A1L3IAD6</accession>
<protein>
    <submittedName>
        <fullName evidence="1">Uncharacterized protein</fullName>
    </submittedName>
</protein>
<dbReference type="EMBL" id="CP016366">
    <property type="protein sequence ID" value="APG49130.1"/>
    <property type="molecule type" value="Genomic_DNA"/>
</dbReference>
<name>A0A1L3IAD6_9RHOB</name>
<dbReference type="KEGG" id="php:PhaeoP97_03780"/>
<evidence type="ECO:0000313" key="2">
    <source>
        <dbReference type="Proteomes" id="UP000183859"/>
    </source>
</evidence>
<dbReference type="AlphaFoldDB" id="A0A1L3IAD6"/>